<dbReference type="OrthoDB" id="2130629at2759"/>
<evidence type="ECO:0000256" key="2">
    <source>
        <dbReference type="ARBA" id="ARBA00022692"/>
    </source>
</evidence>
<feature type="transmembrane region" description="Helical" evidence="5">
    <location>
        <begin position="479"/>
        <end position="498"/>
    </location>
</feature>
<evidence type="ECO:0000256" key="3">
    <source>
        <dbReference type="ARBA" id="ARBA00022989"/>
    </source>
</evidence>
<feature type="transmembrane region" description="Helical" evidence="5">
    <location>
        <begin position="102"/>
        <end position="120"/>
    </location>
</feature>
<feature type="domain" description="Major facilitator superfamily (MFS) profile" evidence="6">
    <location>
        <begin position="36"/>
        <end position="509"/>
    </location>
</feature>
<feature type="transmembrane region" description="Helical" evidence="5">
    <location>
        <begin position="191"/>
        <end position="211"/>
    </location>
</feature>
<comment type="subcellular location">
    <subcellularLocation>
        <location evidence="1">Membrane</location>
        <topology evidence="1">Multi-pass membrane protein</topology>
    </subcellularLocation>
</comment>
<dbReference type="PROSITE" id="PS50850">
    <property type="entry name" value="MFS"/>
    <property type="match status" value="1"/>
</dbReference>
<keyword evidence="3 5" id="KW-1133">Transmembrane helix</keyword>
<organism evidence="7 8">
    <name type="scientific">Zopfia rhizophila CBS 207.26</name>
    <dbReference type="NCBI Taxonomy" id="1314779"/>
    <lineage>
        <taxon>Eukaryota</taxon>
        <taxon>Fungi</taxon>
        <taxon>Dikarya</taxon>
        <taxon>Ascomycota</taxon>
        <taxon>Pezizomycotina</taxon>
        <taxon>Dothideomycetes</taxon>
        <taxon>Dothideomycetes incertae sedis</taxon>
        <taxon>Zopfiaceae</taxon>
        <taxon>Zopfia</taxon>
    </lineage>
</organism>
<protein>
    <submittedName>
        <fullName evidence="7">MFS general substrate transporter</fullName>
    </submittedName>
</protein>
<dbReference type="Gene3D" id="1.20.1250.20">
    <property type="entry name" value="MFS general substrate transporter like domains"/>
    <property type="match status" value="1"/>
</dbReference>
<keyword evidence="4 5" id="KW-0472">Membrane</keyword>
<dbReference type="InterPro" id="IPR011701">
    <property type="entry name" value="MFS"/>
</dbReference>
<reference evidence="7" key="1">
    <citation type="journal article" date="2020" name="Stud. Mycol.">
        <title>101 Dothideomycetes genomes: a test case for predicting lifestyles and emergence of pathogens.</title>
        <authorList>
            <person name="Haridas S."/>
            <person name="Albert R."/>
            <person name="Binder M."/>
            <person name="Bloem J."/>
            <person name="Labutti K."/>
            <person name="Salamov A."/>
            <person name="Andreopoulos B."/>
            <person name="Baker S."/>
            <person name="Barry K."/>
            <person name="Bills G."/>
            <person name="Bluhm B."/>
            <person name="Cannon C."/>
            <person name="Castanera R."/>
            <person name="Culley D."/>
            <person name="Daum C."/>
            <person name="Ezra D."/>
            <person name="Gonzalez J."/>
            <person name="Henrissat B."/>
            <person name="Kuo A."/>
            <person name="Liang C."/>
            <person name="Lipzen A."/>
            <person name="Lutzoni F."/>
            <person name="Magnuson J."/>
            <person name="Mondo S."/>
            <person name="Nolan M."/>
            <person name="Ohm R."/>
            <person name="Pangilinan J."/>
            <person name="Park H.-J."/>
            <person name="Ramirez L."/>
            <person name="Alfaro M."/>
            <person name="Sun H."/>
            <person name="Tritt A."/>
            <person name="Yoshinaga Y."/>
            <person name="Zwiers L.-H."/>
            <person name="Turgeon B."/>
            <person name="Goodwin S."/>
            <person name="Spatafora J."/>
            <person name="Crous P."/>
            <person name="Grigoriev I."/>
        </authorList>
    </citation>
    <scope>NUCLEOTIDE SEQUENCE</scope>
    <source>
        <strain evidence="7">CBS 207.26</strain>
    </source>
</reference>
<feature type="transmembrane region" description="Helical" evidence="5">
    <location>
        <begin position="340"/>
        <end position="360"/>
    </location>
</feature>
<name>A0A6A6E6R5_9PEZI</name>
<keyword evidence="8" id="KW-1185">Reference proteome</keyword>
<feature type="transmembrane region" description="Helical" evidence="5">
    <location>
        <begin position="391"/>
        <end position="408"/>
    </location>
</feature>
<feature type="transmembrane region" description="Helical" evidence="5">
    <location>
        <begin position="70"/>
        <end position="90"/>
    </location>
</feature>
<dbReference type="PANTHER" id="PTHR42718:SF10">
    <property type="entry name" value="TRANSPORTER, PUTATIVE (AFU_ORTHOLOGUE AFUA_8G06760)-RELATED"/>
    <property type="match status" value="1"/>
</dbReference>
<evidence type="ECO:0000313" key="8">
    <source>
        <dbReference type="Proteomes" id="UP000800200"/>
    </source>
</evidence>
<evidence type="ECO:0000256" key="1">
    <source>
        <dbReference type="ARBA" id="ARBA00004141"/>
    </source>
</evidence>
<evidence type="ECO:0000313" key="7">
    <source>
        <dbReference type="EMBL" id="KAF2186452.1"/>
    </source>
</evidence>
<dbReference type="AlphaFoldDB" id="A0A6A6E6R5"/>
<feature type="transmembrane region" description="Helical" evidence="5">
    <location>
        <begin position="127"/>
        <end position="148"/>
    </location>
</feature>
<dbReference type="Proteomes" id="UP000800200">
    <property type="component" value="Unassembled WGS sequence"/>
</dbReference>
<dbReference type="InterPro" id="IPR001958">
    <property type="entry name" value="Tet-R_TetA/multi-R_MdtG-like"/>
</dbReference>
<dbReference type="InterPro" id="IPR020846">
    <property type="entry name" value="MFS_dom"/>
</dbReference>
<dbReference type="PRINTS" id="PR01035">
    <property type="entry name" value="TCRTETA"/>
</dbReference>
<feature type="transmembrane region" description="Helical" evidence="5">
    <location>
        <begin position="264"/>
        <end position="283"/>
    </location>
</feature>
<dbReference type="GO" id="GO:0016020">
    <property type="term" value="C:membrane"/>
    <property type="evidence" value="ECO:0007669"/>
    <property type="project" value="UniProtKB-SubCell"/>
</dbReference>
<proteinExistence type="predicted"/>
<dbReference type="SUPFAM" id="SSF103473">
    <property type="entry name" value="MFS general substrate transporter"/>
    <property type="match status" value="1"/>
</dbReference>
<sequence>MSNMELQSFPEPIPPDGAITESIDAPRISRSRALFIIISVTGITFLNTIGQGLLLAAIPRIAIDLNIPETLIQWPTAMFSLTLGCTLLIAGAVADAIGNRPVFLIGCAFHLAFMVGCALIKTGAQLLAFRAFQGVALSLCMPASVGIITTTFPSGMTRNIAFACFSGGNPIGYGLGLLLGGIFVDTLGWRWCYYLGLCLNGLILITSFFSIPLAQPSGGISWSRLRSSVDWVGAIIASVVLALLSYVLAVISSSSSNIRNPINIIILCLAIILIPCFIFWVGRQEARQSPAIIPNSLWRKIEFSSVCAATFLTWAMFNSFGFFVTLTLQKIQHVSAFQTSLRFLPLMIMSILANVVAGYLVGKVPAGILATATSLLSAAAPLLFATMSPRWSYWLAAFPAMAVSPISSDFLFNISNLVITAAFPSGEQAVAGGVFSTVSQLGNSIGLALTAVIASSVMSTERHGAVEEDENILRGYKGAFWASFGAAIGTCLISAWGLRKVGKVGLKRE</sequence>
<keyword evidence="2 5" id="KW-0812">Transmembrane</keyword>
<gene>
    <name evidence="7" type="ORF">K469DRAFT_663335</name>
</gene>
<evidence type="ECO:0000256" key="5">
    <source>
        <dbReference type="SAM" id="Phobius"/>
    </source>
</evidence>
<dbReference type="Pfam" id="PF07690">
    <property type="entry name" value="MFS_1"/>
    <property type="match status" value="1"/>
</dbReference>
<evidence type="ECO:0000259" key="6">
    <source>
        <dbReference type="PROSITE" id="PS50850"/>
    </source>
</evidence>
<dbReference type="PANTHER" id="PTHR42718">
    <property type="entry name" value="MAJOR FACILITATOR SUPERFAMILY MULTIDRUG TRANSPORTER MFSC"/>
    <property type="match status" value="1"/>
</dbReference>
<accession>A0A6A6E6R5</accession>
<dbReference type="EMBL" id="ML994629">
    <property type="protein sequence ID" value="KAF2186452.1"/>
    <property type="molecule type" value="Genomic_DNA"/>
</dbReference>
<feature type="transmembrane region" description="Helical" evidence="5">
    <location>
        <begin position="366"/>
        <end position="384"/>
    </location>
</feature>
<feature type="transmembrane region" description="Helical" evidence="5">
    <location>
        <begin position="231"/>
        <end position="252"/>
    </location>
</feature>
<dbReference type="Gene3D" id="1.20.1720.10">
    <property type="entry name" value="Multidrug resistance protein D"/>
    <property type="match status" value="1"/>
</dbReference>
<feature type="transmembrane region" description="Helical" evidence="5">
    <location>
        <begin position="303"/>
        <end position="328"/>
    </location>
</feature>
<feature type="transmembrane region" description="Helical" evidence="5">
    <location>
        <begin position="33"/>
        <end position="58"/>
    </location>
</feature>
<dbReference type="GO" id="GO:0022857">
    <property type="term" value="F:transmembrane transporter activity"/>
    <property type="evidence" value="ECO:0007669"/>
    <property type="project" value="InterPro"/>
</dbReference>
<feature type="transmembrane region" description="Helical" evidence="5">
    <location>
        <begin position="160"/>
        <end position="184"/>
    </location>
</feature>
<evidence type="ECO:0000256" key="4">
    <source>
        <dbReference type="ARBA" id="ARBA00023136"/>
    </source>
</evidence>
<dbReference type="InterPro" id="IPR036259">
    <property type="entry name" value="MFS_trans_sf"/>
</dbReference>